<protein>
    <recommendedName>
        <fullName evidence="7">RING-type domain-containing protein</fullName>
    </recommendedName>
</protein>
<feature type="domain" description="RING-type" evidence="7">
    <location>
        <begin position="16"/>
        <end position="59"/>
    </location>
</feature>
<dbReference type="Pfam" id="PF13445">
    <property type="entry name" value="zf-RING_UBOX"/>
    <property type="match status" value="1"/>
</dbReference>
<dbReference type="Gene3D" id="2.120.10.30">
    <property type="entry name" value="TolB, C-terminal domain"/>
    <property type="match status" value="3"/>
</dbReference>
<keyword evidence="3 5" id="KW-0863">Zinc-finger</keyword>
<keyword evidence="9" id="KW-1185">Reference proteome</keyword>
<evidence type="ECO:0000259" key="7">
    <source>
        <dbReference type="PROSITE" id="PS50089"/>
    </source>
</evidence>
<keyword evidence="2" id="KW-0677">Repeat</keyword>
<organism evidence="8 9">
    <name type="scientific">Porites lobata</name>
    <dbReference type="NCBI Taxonomy" id="104759"/>
    <lineage>
        <taxon>Eukaryota</taxon>
        <taxon>Metazoa</taxon>
        <taxon>Cnidaria</taxon>
        <taxon>Anthozoa</taxon>
        <taxon>Hexacorallia</taxon>
        <taxon>Scleractinia</taxon>
        <taxon>Fungiina</taxon>
        <taxon>Poritidae</taxon>
        <taxon>Porites</taxon>
    </lineage>
</organism>
<evidence type="ECO:0000256" key="5">
    <source>
        <dbReference type="PROSITE-ProRule" id="PRU00175"/>
    </source>
</evidence>
<dbReference type="PROSITE" id="PS51125">
    <property type="entry name" value="NHL"/>
    <property type="match status" value="6"/>
</dbReference>
<sequence length="498" mass="55865">MDIKTLLDNLHDEVSCSVCMCTFTDPKQLPCLHSFCLHCLNGIQRTSGVHGKITCPECRRQFQISGSGNPSELPKNFRINSLLDVSAIKECSTVNVKCRNCEKRSAQTLYCIVGHNIMREKKDHRTLALKNFQDQDIKAVLERPAFWANVRDSRFEAQVQTKRFRPLLSFGQYGELLGMLYWPWGVAVNDHDQISVTEFLNHRVSVFSGDGTHLGSFGREGQNNGEFRSPSGIAFDNHGNIVVADNNNQRVQVLDWNGHFLSKFGERGSRDHQLKFPEGLSINGNGDIIVADKGNKLIKIFSSSGEYSRKFGGAGSLVNPFHCIQHDQYFILSYPEGLSINDKGDIIVADFDNKLIKIFSSSGEYLRKFDGAGSLVNPFHCIQHGQYFIVSDYGDHSIKMFDLEGKFICKFGKQGNKDGEFNVPYYMSVNKEGLLMVCDAKNHRVQVFELSGIFVTKFGRKGSESGEFEFPLSTANLSDGRIVVCDSNNGRIQLFDGI</sequence>
<dbReference type="PANTHER" id="PTHR24104:SF57">
    <property type="entry name" value="BEE-MILK PROTEIN"/>
    <property type="match status" value="1"/>
</dbReference>
<dbReference type="Proteomes" id="UP001159405">
    <property type="component" value="Unassembled WGS sequence"/>
</dbReference>
<reference evidence="8 9" key="1">
    <citation type="submission" date="2022-05" db="EMBL/GenBank/DDBJ databases">
        <authorList>
            <consortium name="Genoscope - CEA"/>
            <person name="William W."/>
        </authorList>
    </citation>
    <scope>NUCLEOTIDE SEQUENCE [LARGE SCALE GENOMIC DNA]</scope>
</reference>
<evidence type="ECO:0000256" key="2">
    <source>
        <dbReference type="ARBA" id="ARBA00022737"/>
    </source>
</evidence>
<feature type="repeat" description="NHL" evidence="6">
    <location>
        <begin position="261"/>
        <end position="304"/>
    </location>
</feature>
<feature type="repeat" description="NHL" evidence="6">
    <location>
        <begin position="332"/>
        <end position="362"/>
    </location>
</feature>
<dbReference type="Gene3D" id="3.30.40.10">
    <property type="entry name" value="Zinc/RING finger domain, C3HC4 (zinc finger)"/>
    <property type="match status" value="1"/>
</dbReference>
<dbReference type="Pfam" id="PF01436">
    <property type="entry name" value="NHL"/>
    <property type="match status" value="5"/>
</dbReference>
<feature type="repeat" description="NHL" evidence="6">
    <location>
        <begin position="167"/>
        <end position="210"/>
    </location>
</feature>
<gene>
    <name evidence="8" type="ORF">PLOB_00039203</name>
</gene>
<dbReference type="SMART" id="SM00184">
    <property type="entry name" value="RING"/>
    <property type="match status" value="1"/>
</dbReference>
<dbReference type="PROSITE" id="PS50089">
    <property type="entry name" value="ZF_RING_2"/>
    <property type="match status" value="1"/>
</dbReference>
<keyword evidence="1" id="KW-0479">Metal-binding</keyword>
<evidence type="ECO:0000256" key="1">
    <source>
        <dbReference type="ARBA" id="ARBA00022723"/>
    </source>
</evidence>
<evidence type="ECO:0000256" key="6">
    <source>
        <dbReference type="PROSITE-ProRule" id="PRU00504"/>
    </source>
</evidence>
<evidence type="ECO:0000313" key="9">
    <source>
        <dbReference type="Proteomes" id="UP001159405"/>
    </source>
</evidence>
<dbReference type="InterPro" id="IPR027370">
    <property type="entry name" value="Znf-RING_euk"/>
</dbReference>
<feature type="repeat" description="NHL" evidence="6">
    <location>
        <begin position="408"/>
        <end position="451"/>
    </location>
</feature>
<dbReference type="PANTHER" id="PTHR24104">
    <property type="entry name" value="E3 UBIQUITIN-PROTEIN LIGASE NHLRC1-RELATED"/>
    <property type="match status" value="1"/>
</dbReference>
<dbReference type="InterPro" id="IPR013083">
    <property type="entry name" value="Znf_RING/FYVE/PHD"/>
</dbReference>
<dbReference type="SUPFAM" id="SSF57850">
    <property type="entry name" value="RING/U-box"/>
    <property type="match status" value="1"/>
</dbReference>
<dbReference type="EMBL" id="CALNXK010000006">
    <property type="protein sequence ID" value="CAH3038405.1"/>
    <property type="molecule type" value="Genomic_DNA"/>
</dbReference>
<feature type="repeat" description="NHL" evidence="6">
    <location>
        <begin position="455"/>
        <end position="498"/>
    </location>
</feature>
<dbReference type="PROSITE" id="PS00518">
    <property type="entry name" value="ZF_RING_1"/>
    <property type="match status" value="1"/>
</dbReference>
<name>A0ABN8MXS7_9CNID</name>
<dbReference type="InterPro" id="IPR001841">
    <property type="entry name" value="Znf_RING"/>
</dbReference>
<accession>A0ABN8MXS7</accession>
<dbReference type="SUPFAM" id="SSF63829">
    <property type="entry name" value="Calcium-dependent phosphotriesterase"/>
    <property type="match status" value="1"/>
</dbReference>
<comment type="caution">
    <text evidence="8">The sequence shown here is derived from an EMBL/GenBank/DDBJ whole genome shotgun (WGS) entry which is preliminary data.</text>
</comment>
<evidence type="ECO:0000313" key="8">
    <source>
        <dbReference type="EMBL" id="CAH3038405.1"/>
    </source>
</evidence>
<proteinExistence type="predicted"/>
<dbReference type="InterPro" id="IPR017907">
    <property type="entry name" value="Znf_RING_CS"/>
</dbReference>
<dbReference type="InterPro" id="IPR011042">
    <property type="entry name" value="6-blade_b-propeller_TolB-like"/>
</dbReference>
<dbReference type="InterPro" id="IPR001258">
    <property type="entry name" value="NHL_repeat"/>
</dbReference>
<evidence type="ECO:0000256" key="4">
    <source>
        <dbReference type="ARBA" id="ARBA00022833"/>
    </source>
</evidence>
<dbReference type="SUPFAM" id="SSF101898">
    <property type="entry name" value="NHL repeat"/>
    <property type="match status" value="1"/>
</dbReference>
<keyword evidence="4" id="KW-0862">Zinc</keyword>
<feature type="repeat" description="NHL" evidence="6">
    <location>
        <begin position="214"/>
        <end position="257"/>
    </location>
</feature>
<dbReference type="InterPro" id="IPR050952">
    <property type="entry name" value="TRIM-NHL_E3_ligases"/>
</dbReference>
<evidence type="ECO:0000256" key="3">
    <source>
        <dbReference type="ARBA" id="ARBA00022771"/>
    </source>
</evidence>